<feature type="region of interest" description="Disordered" evidence="1">
    <location>
        <begin position="562"/>
        <end position="619"/>
    </location>
</feature>
<dbReference type="AlphaFoldDB" id="A0A2P6MTB6"/>
<evidence type="ECO:0008006" key="4">
    <source>
        <dbReference type="Google" id="ProtNLM"/>
    </source>
</evidence>
<dbReference type="Proteomes" id="UP000241769">
    <property type="component" value="Unassembled WGS sequence"/>
</dbReference>
<feature type="compositionally biased region" description="Basic and acidic residues" evidence="1">
    <location>
        <begin position="589"/>
        <end position="619"/>
    </location>
</feature>
<dbReference type="SUPFAM" id="SSF52047">
    <property type="entry name" value="RNI-like"/>
    <property type="match status" value="1"/>
</dbReference>
<reference evidence="2 3" key="1">
    <citation type="journal article" date="2018" name="Genome Biol. Evol.">
        <title>Multiple Roots of Fruiting Body Formation in Amoebozoa.</title>
        <authorList>
            <person name="Hillmann F."/>
            <person name="Forbes G."/>
            <person name="Novohradska S."/>
            <person name="Ferling I."/>
            <person name="Riege K."/>
            <person name="Groth M."/>
            <person name="Westermann M."/>
            <person name="Marz M."/>
            <person name="Spaller T."/>
            <person name="Winckler T."/>
            <person name="Schaap P."/>
            <person name="Glockner G."/>
        </authorList>
    </citation>
    <scope>NUCLEOTIDE SEQUENCE [LARGE SCALE GENOMIC DNA]</scope>
    <source>
        <strain evidence="2 3">Jena</strain>
    </source>
</reference>
<dbReference type="InterPro" id="IPR032675">
    <property type="entry name" value="LRR_dom_sf"/>
</dbReference>
<evidence type="ECO:0000313" key="3">
    <source>
        <dbReference type="Proteomes" id="UP000241769"/>
    </source>
</evidence>
<organism evidence="2 3">
    <name type="scientific">Planoprotostelium fungivorum</name>
    <dbReference type="NCBI Taxonomy" id="1890364"/>
    <lineage>
        <taxon>Eukaryota</taxon>
        <taxon>Amoebozoa</taxon>
        <taxon>Evosea</taxon>
        <taxon>Variosea</taxon>
        <taxon>Cavosteliida</taxon>
        <taxon>Cavosteliaceae</taxon>
        <taxon>Planoprotostelium</taxon>
    </lineage>
</organism>
<comment type="caution">
    <text evidence="2">The sequence shown here is derived from an EMBL/GenBank/DDBJ whole genome shotgun (WGS) entry which is preliminary data.</text>
</comment>
<dbReference type="InParanoid" id="A0A2P6MTB6"/>
<evidence type="ECO:0000256" key="1">
    <source>
        <dbReference type="SAM" id="MobiDB-lite"/>
    </source>
</evidence>
<accession>A0A2P6MTB6</accession>
<sequence>MDDDPQAKIFFSLLSDSPISTIVKTEEWNSFFAFLRLNDLFKRMINEMAVSVCPIHIWSKYMDSYRKDYALRTKAASECKMDRLNLDTFPAEVIDRICAFLYPKSSLLPLMKVNRALRSTVTPAHRRFRLKHLTSSSRDKSALSHINRNPEDTRFTTHLTIKGVVKPSLTTTFSHHDLFPNLKALVFHVTSQEDHLFIEQLGCRHLKDLKLSQCISMPVKHAAQISQFLRRCPDLESLDVDRSSYLPVVTFPHLRKFSLSGSGTGFPNLFLEINESISCFSMDDKFRPRKDVLPNLTEANISVVTWDWLVAPMMTRGGLQRPLKRVTLSSKYHSLTYRNENIRYMSTLRHLVEIKNCPTTDDWVTNLPPSIQKIQFNKIDDGSVRLPPLPNLTEVCVEMPSDQHIDSDDILSQPIGSSSSDGKSKTFLWMARWMTEVPSIRRMCIEETGRGTTVDAHRSSNLVRVVISVYKEVACVLHLQQVRGDMILKERRNSYKSYVEFGMVDSPGLDDWERHAELENVQDFWLAEDEEEQMEELRWPEEGGGHQITAQVLFPLQDEQEIIARDDTDAQEQEDTEEKQEPEEDEEIPERSEKRQKTEEYVSPEDETRPEETLRGDEQ</sequence>
<evidence type="ECO:0000313" key="2">
    <source>
        <dbReference type="EMBL" id="PRP74926.1"/>
    </source>
</evidence>
<protein>
    <recommendedName>
        <fullName evidence="4">F-box domain-containing protein</fullName>
    </recommendedName>
</protein>
<name>A0A2P6MTB6_9EUKA</name>
<feature type="compositionally biased region" description="Acidic residues" evidence="1">
    <location>
        <begin position="569"/>
        <end position="588"/>
    </location>
</feature>
<gene>
    <name evidence="2" type="ORF">PROFUN_16036</name>
</gene>
<proteinExistence type="predicted"/>
<dbReference type="EMBL" id="MDYQ01000427">
    <property type="protein sequence ID" value="PRP74926.1"/>
    <property type="molecule type" value="Genomic_DNA"/>
</dbReference>
<dbReference type="Gene3D" id="3.80.10.10">
    <property type="entry name" value="Ribonuclease Inhibitor"/>
    <property type="match status" value="1"/>
</dbReference>
<keyword evidence="3" id="KW-1185">Reference proteome</keyword>